<keyword evidence="2" id="KW-0378">Hydrolase</keyword>
<dbReference type="PANTHER" id="PTHR45983">
    <property type="entry name" value="TYROSINE PHOSPHATSE N18, PUTATIVE-RELATED"/>
    <property type="match status" value="1"/>
</dbReference>
<accession>A0A8C8JNZ5</accession>
<dbReference type="InterPro" id="IPR029021">
    <property type="entry name" value="Prot-tyrosine_phosphatase-like"/>
</dbReference>
<evidence type="ECO:0000256" key="2">
    <source>
        <dbReference type="ARBA" id="ARBA00022801"/>
    </source>
</evidence>
<protein>
    <recommendedName>
        <fullName evidence="1">protein-tyrosine-phosphatase</fullName>
        <ecNumber evidence="1">3.1.3.48</ecNumber>
    </recommendedName>
</protein>
<dbReference type="PROSITE" id="PS50056">
    <property type="entry name" value="TYR_PHOSPHATASE_2"/>
    <property type="match status" value="1"/>
</dbReference>
<evidence type="ECO:0000313" key="9">
    <source>
        <dbReference type="Proteomes" id="UP000694402"/>
    </source>
</evidence>
<feature type="domain" description="Tyrosine-protein phosphatase" evidence="6">
    <location>
        <begin position="23"/>
        <end position="318"/>
    </location>
</feature>
<dbReference type="GO" id="GO:0005737">
    <property type="term" value="C:cytoplasm"/>
    <property type="evidence" value="ECO:0007669"/>
    <property type="project" value="TreeGrafter"/>
</dbReference>
<evidence type="ECO:0000256" key="4">
    <source>
        <dbReference type="ARBA" id="ARBA00034734"/>
    </source>
</evidence>
<feature type="region of interest" description="Disordered" evidence="5">
    <location>
        <begin position="504"/>
        <end position="526"/>
    </location>
</feature>
<dbReference type="InterPro" id="IPR000242">
    <property type="entry name" value="PTP_cat"/>
</dbReference>
<name>A0A8C8JNZ5_ONCTS</name>
<dbReference type="SMART" id="SM00194">
    <property type="entry name" value="PTPc"/>
    <property type="match status" value="1"/>
</dbReference>
<dbReference type="InterPro" id="IPR000387">
    <property type="entry name" value="Tyr_Pase_dom"/>
</dbReference>
<dbReference type="GeneTree" id="ENSGT00940000164289"/>
<dbReference type="Ensembl" id="ENSOTST00005106526.2">
    <property type="protein sequence ID" value="ENSOTSP00005098444.2"/>
    <property type="gene ID" value="ENSOTSG00005056407.1"/>
</dbReference>
<keyword evidence="9" id="KW-1185">Reference proteome</keyword>
<feature type="domain" description="Tyrosine specific protein phosphatases" evidence="7">
    <location>
        <begin position="235"/>
        <end position="309"/>
    </location>
</feature>
<evidence type="ECO:0000259" key="6">
    <source>
        <dbReference type="PROSITE" id="PS50055"/>
    </source>
</evidence>
<dbReference type="PROSITE" id="PS00383">
    <property type="entry name" value="TYR_PHOSPHATASE_1"/>
    <property type="match status" value="1"/>
</dbReference>
<reference evidence="8" key="2">
    <citation type="submission" date="2025-09" db="UniProtKB">
        <authorList>
            <consortium name="Ensembl"/>
        </authorList>
    </citation>
    <scope>IDENTIFICATION</scope>
</reference>
<dbReference type="Gene3D" id="3.90.190.10">
    <property type="entry name" value="Protein tyrosine phosphatase superfamily"/>
    <property type="match status" value="1"/>
</dbReference>
<organism evidence="8 9">
    <name type="scientific">Oncorhynchus tshawytscha</name>
    <name type="common">Chinook salmon</name>
    <name type="synonym">Salmo tshawytscha</name>
    <dbReference type="NCBI Taxonomy" id="74940"/>
    <lineage>
        <taxon>Eukaryota</taxon>
        <taxon>Metazoa</taxon>
        <taxon>Chordata</taxon>
        <taxon>Craniata</taxon>
        <taxon>Vertebrata</taxon>
        <taxon>Euteleostomi</taxon>
        <taxon>Actinopterygii</taxon>
        <taxon>Neopterygii</taxon>
        <taxon>Teleostei</taxon>
        <taxon>Protacanthopterygii</taxon>
        <taxon>Salmoniformes</taxon>
        <taxon>Salmonidae</taxon>
        <taxon>Salmoninae</taxon>
        <taxon>Oncorhynchus</taxon>
    </lineage>
</organism>
<evidence type="ECO:0000259" key="7">
    <source>
        <dbReference type="PROSITE" id="PS50056"/>
    </source>
</evidence>
<evidence type="ECO:0000256" key="5">
    <source>
        <dbReference type="SAM" id="MobiDB-lite"/>
    </source>
</evidence>
<dbReference type="PROSITE" id="PS50055">
    <property type="entry name" value="TYR_PHOSPHATASE_PTP"/>
    <property type="match status" value="1"/>
</dbReference>
<dbReference type="PANTHER" id="PTHR45983:SF4">
    <property type="entry name" value="TYROSINE-PROTEIN PHOSPHATASE NON-RECEPTOR TYPE 18"/>
    <property type="match status" value="1"/>
</dbReference>
<keyword evidence="3" id="KW-0904">Protein phosphatase</keyword>
<sequence>MEHLSRFVGQMSLADDSRAEGNISSEYINIRAQTSVIKKDFGFTTIAGELMENVKKNRYRDILPYDQTRVPLTLLTNENDLDYINASFIKGATKTKKYIATQGPLRHTLVDFWRMIWQYDVKVIIMACREIEMGKKKCECYWTTFKETTHFGPFIVSNDILASRVAQWLRALYCSASCATRDSGFVWPFQESSPNEEVVFRALTVRYHEETRKISQFQYTAWPDHDVPYTVYGILGMMDMARKDQGNNTSPVLIHCSAGCGRTGVICALDYVHDLLVTKQIKEDFSIMKIVVELRSQRPSAVQTKEQYRFVFSAVAYMFEKALRSAENNSQNLTKSNQPLYDGVASVKTSPPTSASAQTLAERYSNVQYRAPRPRQQKMNDLYAVVNKSKQLPPPASSTAPLAALHHYDNEELGVPKCHVGALYSMVKPKSRCLPAKPPPAVSPIYDTAGLANHRLAEASAGEDQSGYELVAADRYSSTEDDYEYVSNPIKRMTNSCTPGSMEFNCRIKKPKGPRDPPAEWSRVER</sequence>
<dbReference type="SMART" id="SM00404">
    <property type="entry name" value="PTPc_motif"/>
    <property type="match status" value="1"/>
</dbReference>
<evidence type="ECO:0000256" key="1">
    <source>
        <dbReference type="ARBA" id="ARBA00013064"/>
    </source>
</evidence>
<evidence type="ECO:0000256" key="3">
    <source>
        <dbReference type="ARBA" id="ARBA00022912"/>
    </source>
</evidence>
<dbReference type="InterPro" id="IPR003595">
    <property type="entry name" value="Tyr_Pase_cat"/>
</dbReference>
<dbReference type="Pfam" id="PF00102">
    <property type="entry name" value="Y_phosphatase"/>
    <property type="match status" value="1"/>
</dbReference>
<reference evidence="8" key="1">
    <citation type="submission" date="2025-08" db="UniProtKB">
        <authorList>
            <consortium name="Ensembl"/>
        </authorList>
    </citation>
    <scope>IDENTIFICATION</scope>
</reference>
<dbReference type="GO" id="GO:0004726">
    <property type="term" value="F:non-membrane spanning protein tyrosine phosphatase activity"/>
    <property type="evidence" value="ECO:0007669"/>
    <property type="project" value="InterPro"/>
</dbReference>
<comment type="similarity">
    <text evidence="4">Belongs to the protein-tyrosine phosphatase family. Non-receptor class 4 subfamily.</text>
</comment>
<dbReference type="InterPro" id="IPR016130">
    <property type="entry name" value="Tyr_Pase_AS"/>
</dbReference>
<dbReference type="PRINTS" id="PR00700">
    <property type="entry name" value="PRTYPHPHTASE"/>
</dbReference>
<gene>
    <name evidence="8" type="primary">LOC112232629</name>
</gene>
<proteinExistence type="inferred from homology"/>
<dbReference type="GO" id="GO:0005634">
    <property type="term" value="C:nucleus"/>
    <property type="evidence" value="ECO:0007669"/>
    <property type="project" value="TreeGrafter"/>
</dbReference>
<dbReference type="Proteomes" id="UP000694402">
    <property type="component" value="Unassembled WGS sequence"/>
</dbReference>
<dbReference type="InterPro" id="IPR047170">
    <property type="entry name" value="PTN12/18/22"/>
</dbReference>
<evidence type="ECO:0000313" key="8">
    <source>
        <dbReference type="Ensembl" id="ENSOTSP00005098444.2"/>
    </source>
</evidence>
<feature type="compositionally biased region" description="Basic and acidic residues" evidence="5">
    <location>
        <begin position="513"/>
        <end position="526"/>
    </location>
</feature>
<dbReference type="EC" id="3.1.3.48" evidence="1"/>
<dbReference type="SUPFAM" id="SSF52799">
    <property type="entry name" value="(Phosphotyrosine protein) phosphatases II"/>
    <property type="match status" value="1"/>
</dbReference>
<dbReference type="AlphaFoldDB" id="A0A8C8JNZ5"/>